<feature type="transmembrane region" description="Helical" evidence="7">
    <location>
        <begin position="13"/>
        <end position="36"/>
    </location>
</feature>
<dbReference type="InterPro" id="IPR003370">
    <property type="entry name" value="Chromate_transpt"/>
</dbReference>
<evidence type="ECO:0000256" key="6">
    <source>
        <dbReference type="ARBA" id="ARBA00023136"/>
    </source>
</evidence>
<dbReference type="Proteomes" id="UP000739565">
    <property type="component" value="Unassembled WGS sequence"/>
</dbReference>
<evidence type="ECO:0000313" key="8">
    <source>
        <dbReference type="EMBL" id="MBZ1349659.1"/>
    </source>
</evidence>
<dbReference type="InterPro" id="IPR052518">
    <property type="entry name" value="CHR_Transporter"/>
</dbReference>
<dbReference type="AlphaFoldDB" id="A0A953N7N9"/>
<organism evidence="8 9">
    <name type="scientific">Zwartia hollandica</name>
    <dbReference type="NCBI Taxonomy" id="324606"/>
    <lineage>
        <taxon>Bacteria</taxon>
        <taxon>Pseudomonadati</taxon>
        <taxon>Pseudomonadota</taxon>
        <taxon>Betaproteobacteria</taxon>
        <taxon>Burkholderiales</taxon>
        <taxon>Alcaligenaceae</taxon>
        <taxon>Zwartia</taxon>
    </lineage>
</organism>
<reference evidence="8" key="1">
    <citation type="submission" date="2021-07" db="EMBL/GenBank/DDBJ databases">
        <title>New genus and species of the family Alcaligenaceae.</title>
        <authorList>
            <person name="Hahn M.W."/>
        </authorList>
    </citation>
    <scope>NUCLEOTIDE SEQUENCE</scope>
    <source>
        <strain evidence="8">LF4-65</strain>
    </source>
</reference>
<keyword evidence="5 7" id="KW-1133">Transmembrane helix</keyword>
<evidence type="ECO:0000313" key="9">
    <source>
        <dbReference type="Proteomes" id="UP000739565"/>
    </source>
</evidence>
<feature type="transmembrane region" description="Helical" evidence="7">
    <location>
        <begin position="163"/>
        <end position="180"/>
    </location>
</feature>
<proteinExistence type="inferred from homology"/>
<gene>
    <name evidence="8" type="ORF">KZZ10_03285</name>
</gene>
<evidence type="ECO:0000256" key="7">
    <source>
        <dbReference type="SAM" id="Phobius"/>
    </source>
</evidence>
<dbReference type="EMBL" id="JAHXRI010000006">
    <property type="protein sequence ID" value="MBZ1349659.1"/>
    <property type="molecule type" value="Genomic_DNA"/>
</dbReference>
<keyword evidence="4 7" id="KW-0812">Transmembrane</keyword>
<keyword evidence="3" id="KW-1003">Cell membrane</keyword>
<evidence type="ECO:0000256" key="2">
    <source>
        <dbReference type="ARBA" id="ARBA00005262"/>
    </source>
</evidence>
<accession>A0A953N7N9</accession>
<dbReference type="PANTHER" id="PTHR43663:SF1">
    <property type="entry name" value="CHROMATE TRANSPORTER"/>
    <property type="match status" value="1"/>
</dbReference>
<feature type="transmembrane region" description="Helical" evidence="7">
    <location>
        <begin position="108"/>
        <end position="128"/>
    </location>
</feature>
<keyword evidence="9" id="KW-1185">Reference proteome</keyword>
<evidence type="ECO:0000256" key="5">
    <source>
        <dbReference type="ARBA" id="ARBA00022989"/>
    </source>
</evidence>
<dbReference type="Pfam" id="PF02417">
    <property type="entry name" value="Chromate_transp"/>
    <property type="match status" value="1"/>
</dbReference>
<protein>
    <submittedName>
        <fullName evidence="8">Chromate transporter</fullName>
    </submittedName>
</protein>
<dbReference type="GO" id="GO:0015109">
    <property type="term" value="F:chromate transmembrane transporter activity"/>
    <property type="evidence" value="ECO:0007669"/>
    <property type="project" value="InterPro"/>
</dbReference>
<comment type="similarity">
    <text evidence="2">Belongs to the chromate ion transporter (CHR) (TC 2.A.51) family.</text>
</comment>
<feature type="transmembrane region" description="Helical" evidence="7">
    <location>
        <begin position="81"/>
        <end position="102"/>
    </location>
</feature>
<name>A0A953N7N9_9BURK</name>
<feature type="transmembrane region" description="Helical" evidence="7">
    <location>
        <begin position="140"/>
        <end position="157"/>
    </location>
</feature>
<dbReference type="RefSeq" id="WP_259660084.1">
    <property type="nucleotide sequence ID" value="NZ_JAHXRI010000006.1"/>
</dbReference>
<comment type="subcellular location">
    <subcellularLocation>
        <location evidence="1">Cell membrane</location>
        <topology evidence="1">Multi-pass membrane protein</topology>
    </subcellularLocation>
</comment>
<dbReference type="PANTHER" id="PTHR43663">
    <property type="entry name" value="CHROMATE TRANSPORT PROTEIN-RELATED"/>
    <property type="match status" value="1"/>
</dbReference>
<evidence type="ECO:0000256" key="4">
    <source>
        <dbReference type="ARBA" id="ARBA00022692"/>
    </source>
</evidence>
<evidence type="ECO:0000256" key="1">
    <source>
        <dbReference type="ARBA" id="ARBA00004651"/>
    </source>
</evidence>
<keyword evidence="6 7" id="KW-0472">Membrane</keyword>
<evidence type="ECO:0000256" key="3">
    <source>
        <dbReference type="ARBA" id="ARBA00022475"/>
    </source>
</evidence>
<dbReference type="GO" id="GO:0005886">
    <property type="term" value="C:plasma membrane"/>
    <property type="evidence" value="ECO:0007669"/>
    <property type="project" value="UniProtKB-SubCell"/>
</dbReference>
<sequence length="182" mass="19205">MTQPTRNVSLFELFRGFATIGLLGFGGVAAISRHIIVEKSQWLSEKEYATILGMGQVLPGPNVVNASVVIGDRFQGVKGSLISVLGLMVPPICILLILASLYDNFSHLQGVNVALIGGAAAAAGMIIGTGLKMAQKIKPGVAGWLIIVAVLVSILVLKWPLVYVVLGLIPSALALTYWLSKK</sequence>
<comment type="caution">
    <text evidence="8">The sequence shown here is derived from an EMBL/GenBank/DDBJ whole genome shotgun (WGS) entry which is preliminary data.</text>
</comment>